<dbReference type="Proteomes" id="UP000027195">
    <property type="component" value="Unassembled WGS sequence"/>
</dbReference>
<dbReference type="OrthoDB" id="3226274at2759"/>
<dbReference type="EMBL" id="KL198076">
    <property type="protein sequence ID" value="KDQ09670.1"/>
    <property type="molecule type" value="Genomic_DNA"/>
</dbReference>
<dbReference type="AlphaFoldDB" id="A0A067M4N1"/>
<gene>
    <name evidence="2" type="ORF">BOTBODRAFT_178887</name>
</gene>
<evidence type="ECO:0000256" key="1">
    <source>
        <dbReference type="SAM" id="MobiDB-lite"/>
    </source>
</evidence>
<evidence type="ECO:0000313" key="3">
    <source>
        <dbReference type="Proteomes" id="UP000027195"/>
    </source>
</evidence>
<evidence type="ECO:0000313" key="2">
    <source>
        <dbReference type="EMBL" id="KDQ09670.1"/>
    </source>
</evidence>
<dbReference type="InParanoid" id="A0A067M4N1"/>
<protein>
    <recommendedName>
        <fullName evidence="4">Tc1-like transposase DDE domain-containing protein</fullName>
    </recommendedName>
</protein>
<accession>A0A067M4N1</accession>
<sequence>MSFLMYHDLKPKDVLFQQDNDSKHTSKRAQSWFRQGNELQQSQDISQELLASAPEYH</sequence>
<evidence type="ECO:0008006" key="4">
    <source>
        <dbReference type="Google" id="ProtNLM"/>
    </source>
</evidence>
<organism evidence="2 3">
    <name type="scientific">Botryobasidium botryosum (strain FD-172 SS1)</name>
    <dbReference type="NCBI Taxonomy" id="930990"/>
    <lineage>
        <taxon>Eukaryota</taxon>
        <taxon>Fungi</taxon>
        <taxon>Dikarya</taxon>
        <taxon>Basidiomycota</taxon>
        <taxon>Agaricomycotina</taxon>
        <taxon>Agaricomycetes</taxon>
        <taxon>Cantharellales</taxon>
        <taxon>Botryobasidiaceae</taxon>
        <taxon>Botryobasidium</taxon>
    </lineage>
</organism>
<dbReference type="HOGENOM" id="CLU_2996245_0_0_1"/>
<proteinExistence type="predicted"/>
<feature type="compositionally biased region" description="Polar residues" evidence="1">
    <location>
        <begin position="28"/>
        <end position="40"/>
    </location>
</feature>
<feature type="region of interest" description="Disordered" evidence="1">
    <location>
        <begin position="17"/>
        <end position="40"/>
    </location>
</feature>
<keyword evidence="3" id="KW-1185">Reference proteome</keyword>
<name>A0A067M4N1_BOTB1</name>
<reference evidence="3" key="1">
    <citation type="journal article" date="2014" name="Proc. Natl. Acad. Sci. U.S.A.">
        <title>Extensive sampling of basidiomycete genomes demonstrates inadequacy of the white-rot/brown-rot paradigm for wood decay fungi.</title>
        <authorList>
            <person name="Riley R."/>
            <person name="Salamov A.A."/>
            <person name="Brown D.W."/>
            <person name="Nagy L.G."/>
            <person name="Floudas D."/>
            <person name="Held B.W."/>
            <person name="Levasseur A."/>
            <person name="Lombard V."/>
            <person name="Morin E."/>
            <person name="Otillar R."/>
            <person name="Lindquist E.A."/>
            <person name="Sun H."/>
            <person name="LaButti K.M."/>
            <person name="Schmutz J."/>
            <person name="Jabbour D."/>
            <person name="Luo H."/>
            <person name="Baker S.E."/>
            <person name="Pisabarro A.G."/>
            <person name="Walton J.D."/>
            <person name="Blanchette R.A."/>
            <person name="Henrissat B."/>
            <person name="Martin F."/>
            <person name="Cullen D."/>
            <person name="Hibbett D.S."/>
            <person name="Grigoriev I.V."/>
        </authorList>
    </citation>
    <scope>NUCLEOTIDE SEQUENCE [LARGE SCALE GENOMIC DNA]</scope>
    <source>
        <strain evidence="3">FD-172 SS1</strain>
    </source>
</reference>